<dbReference type="AlphaFoldDB" id="A0A915I1M6"/>
<dbReference type="Proteomes" id="UP000887565">
    <property type="component" value="Unplaced"/>
</dbReference>
<reference evidence="2" key="1">
    <citation type="submission" date="2022-11" db="UniProtKB">
        <authorList>
            <consortium name="WormBaseParasite"/>
        </authorList>
    </citation>
    <scope>IDENTIFICATION</scope>
</reference>
<organism evidence="1 2">
    <name type="scientific">Romanomermis culicivorax</name>
    <name type="common">Nematode worm</name>
    <dbReference type="NCBI Taxonomy" id="13658"/>
    <lineage>
        <taxon>Eukaryota</taxon>
        <taxon>Metazoa</taxon>
        <taxon>Ecdysozoa</taxon>
        <taxon>Nematoda</taxon>
        <taxon>Enoplea</taxon>
        <taxon>Dorylaimia</taxon>
        <taxon>Mermithida</taxon>
        <taxon>Mermithoidea</taxon>
        <taxon>Mermithidae</taxon>
        <taxon>Romanomermis</taxon>
    </lineage>
</organism>
<sequence>MLSVPMVLRVLGPDIARWALEFIADGTICATLVDKILLDGEQSSPAVDAIRRAVEEASRNVRPTAVV</sequence>
<protein>
    <submittedName>
        <fullName evidence="2">Uncharacterized protein</fullName>
    </submittedName>
</protein>
<keyword evidence="1" id="KW-1185">Reference proteome</keyword>
<name>A0A915I1M6_ROMCU</name>
<dbReference type="WBParaSite" id="nRc.2.0.1.t07725-RA">
    <property type="protein sequence ID" value="nRc.2.0.1.t07725-RA"/>
    <property type="gene ID" value="nRc.2.0.1.g07725"/>
</dbReference>
<accession>A0A915I1M6</accession>
<evidence type="ECO:0000313" key="2">
    <source>
        <dbReference type="WBParaSite" id="nRc.2.0.1.t07725-RA"/>
    </source>
</evidence>
<proteinExistence type="predicted"/>
<evidence type="ECO:0000313" key="1">
    <source>
        <dbReference type="Proteomes" id="UP000887565"/>
    </source>
</evidence>